<sequence>MKDKNIWMIAGIIIYIFLSGIDRFVYRIPNIIYIPVAIFGMFLIFAGVFKKKN</sequence>
<feature type="transmembrane region" description="Helical" evidence="1">
    <location>
        <begin position="31"/>
        <end position="49"/>
    </location>
</feature>
<proteinExistence type="predicted"/>
<dbReference type="Proteomes" id="UP000464754">
    <property type="component" value="Chromosome"/>
</dbReference>
<dbReference type="AlphaFoldDB" id="A0A6N4TFY8"/>
<keyword evidence="1" id="KW-0472">Membrane</keyword>
<dbReference type="KEGG" id="aarg:Aargi30884_04440"/>
<name>A0A6N4TFY8_9FIRM</name>
<evidence type="ECO:0000313" key="2">
    <source>
        <dbReference type="EMBL" id="BBK21541.1"/>
    </source>
</evidence>
<evidence type="ECO:0000313" key="3">
    <source>
        <dbReference type="Proteomes" id="UP000464754"/>
    </source>
</evidence>
<dbReference type="EMBL" id="AP019695">
    <property type="protein sequence ID" value="BBK21541.1"/>
    <property type="molecule type" value="Genomic_DNA"/>
</dbReference>
<evidence type="ECO:0000256" key="1">
    <source>
        <dbReference type="SAM" id="Phobius"/>
    </source>
</evidence>
<gene>
    <name evidence="2" type="ORF">Aargi30884_04440</name>
</gene>
<dbReference type="RefSeq" id="WP_164503360.1">
    <property type="nucleotide sequence ID" value="NZ_AP019695.1"/>
</dbReference>
<protein>
    <submittedName>
        <fullName evidence="2">Uncharacterized protein</fullName>
    </submittedName>
</protein>
<feature type="transmembrane region" description="Helical" evidence="1">
    <location>
        <begin position="7"/>
        <end position="25"/>
    </location>
</feature>
<keyword evidence="1" id="KW-1133">Transmembrane helix</keyword>
<keyword evidence="1" id="KW-0812">Transmembrane</keyword>
<accession>A0A6N4TFY8</accession>
<reference evidence="3" key="1">
    <citation type="submission" date="2019-05" db="EMBL/GenBank/DDBJ databases">
        <title>Complete genome sequencing of Absiella argi strain JCM 30884.</title>
        <authorList>
            <person name="Sakamoto M."/>
            <person name="Murakami T."/>
            <person name="Mori H."/>
        </authorList>
    </citation>
    <scope>NUCLEOTIDE SEQUENCE [LARGE SCALE GENOMIC DNA]</scope>
    <source>
        <strain evidence="3">JCM 30884</strain>
    </source>
</reference>
<keyword evidence="3" id="KW-1185">Reference proteome</keyword>
<organism evidence="2 3">
    <name type="scientific">Amedibacterium intestinale</name>
    <dbReference type="NCBI Taxonomy" id="2583452"/>
    <lineage>
        <taxon>Bacteria</taxon>
        <taxon>Bacillati</taxon>
        <taxon>Bacillota</taxon>
        <taxon>Erysipelotrichia</taxon>
        <taxon>Erysipelotrichales</taxon>
        <taxon>Erysipelotrichaceae</taxon>
        <taxon>Amedibacterium</taxon>
    </lineage>
</organism>